<protein>
    <submittedName>
        <fullName evidence="2">Uncharacterized protein</fullName>
    </submittedName>
</protein>
<dbReference type="EMBL" id="CP027860">
    <property type="protein sequence ID" value="AVP96680.1"/>
    <property type="molecule type" value="Genomic_DNA"/>
</dbReference>
<keyword evidence="3" id="KW-1185">Reference proteome</keyword>
<dbReference type="RefSeq" id="WP_106890608.1">
    <property type="nucleotide sequence ID" value="NZ_CP027860.1"/>
</dbReference>
<feature type="region of interest" description="Disordered" evidence="1">
    <location>
        <begin position="616"/>
        <end position="640"/>
    </location>
</feature>
<evidence type="ECO:0000256" key="1">
    <source>
        <dbReference type="SAM" id="MobiDB-lite"/>
    </source>
</evidence>
<proteinExistence type="predicted"/>
<gene>
    <name evidence="2" type="ORF">C7S18_05440</name>
</gene>
<dbReference type="AlphaFoldDB" id="A0A2P1PPB5"/>
<name>A0A2P1PPB5_9GAMM</name>
<dbReference type="KEGG" id="xba:C7S18_05440"/>
<reference evidence="2 3" key="2">
    <citation type="submission" date="2018-03" db="EMBL/GenBank/DDBJ databases">
        <authorList>
            <person name="Keele B.F."/>
        </authorList>
    </citation>
    <scope>NUCLEOTIDE SEQUENCE [LARGE SCALE GENOMIC DNA]</scope>
    <source>
        <strain evidence="2 3">D13</strain>
    </source>
</reference>
<sequence length="640" mass="68820">MSILEFPRAYFRGEIAWDPVTTNNYPSGQAPAAYDETDCDSLINTNRVMSSAQVSSFRTAAINEVASKGNWNPDGSYRCPFYNTYVSGADLGDGLVVTDAFTNAPVIFTGMLVDCEPYGAYSSQLFFDDMSFGILGGCRIFGKRVIRFNDRFINFQANPSNNMIAGVASVMWQTVFPKDQGLHIDPFDSAVLKRFQTKMTDPDVLGVMVRFVTYRTVYYNNPTLANGLSSRNAGKAFEALLNAGGFQPNPARSKLVGTVGLWRRGDCPTEASERALIATFATIPGQSSAANGGPVVATAFARATEKGLALDFSNTIPYSDRATDKFNLGTLTITASDPPPAVAVTQVATIDYSHYDRAAFEATSGIIDIPLSPGQIALLNNTNLAISGGDGTSYLQEDVLRAVPNAANLYMDQGQNANLIVQVYQRGAPAGSGVAVTMSDMNSTQSGGWRLLTNANGQVNFALSGSQAGITGWVFQTGDNPMLPVGNVFTPLNYTYTYQRVLPADDNIASLAPTWINTYNYVLANWHAMAPCMDNWLRLGDEQQVRAYGPLIKRLTDPANFELFRYMPVTRDLTAGQRTLLYNFLNSSGTVSAETGGDAGPAVAAKALVEAAPKAAGATIDSHRLSRAMRSGGATEEPES</sequence>
<evidence type="ECO:0000313" key="3">
    <source>
        <dbReference type="Proteomes" id="UP000241074"/>
    </source>
</evidence>
<dbReference type="OrthoDB" id="726375at2"/>
<reference evidence="2 3" key="1">
    <citation type="submission" date="2018-03" db="EMBL/GenBank/DDBJ databases">
        <title>Ahniella affigens gen. nov., sp. nov., a gammaproteobacterium isolated from sandy soil near a stream.</title>
        <authorList>
            <person name="Ko Y."/>
            <person name="Kim J.-H."/>
        </authorList>
    </citation>
    <scope>NUCLEOTIDE SEQUENCE [LARGE SCALE GENOMIC DNA]</scope>
    <source>
        <strain evidence="2 3">D13</strain>
    </source>
</reference>
<organism evidence="2 3">
    <name type="scientific">Ahniella affigens</name>
    <dbReference type="NCBI Taxonomy" id="2021234"/>
    <lineage>
        <taxon>Bacteria</taxon>
        <taxon>Pseudomonadati</taxon>
        <taxon>Pseudomonadota</taxon>
        <taxon>Gammaproteobacteria</taxon>
        <taxon>Lysobacterales</taxon>
        <taxon>Rhodanobacteraceae</taxon>
        <taxon>Ahniella</taxon>
    </lineage>
</organism>
<dbReference type="Proteomes" id="UP000241074">
    <property type="component" value="Chromosome"/>
</dbReference>
<evidence type="ECO:0000313" key="2">
    <source>
        <dbReference type="EMBL" id="AVP96680.1"/>
    </source>
</evidence>
<accession>A0A2P1PPB5</accession>